<keyword evidence="11" id="KW-1185">Reference proteome</keyword>
<name>A0A8T2QSV4_CERRI</name>
<evidence type="ECO:0000256" key="2">
    <source>
        <dbReference type="ARBA" id="ARBA00008773"/>
    </source>
</evidence>
<comment type="catalytic activity">
    <reaction evidence="1">
        <text>Hydrolysis of (1-&gt;3)-beta-D-glucosidic linkages in (1-&gt;3)-beta-D-glucans.</text>
        <dbReference type="EC" id="3.2.1.39"/>
    </reaction>
</comment>
<dbReference type="EMBL" id="CM035437">
    <property type="protein sequence ID" value="KAH7286690.1"/>
    <property type="molecule type" value="Genomic_DNA"/>
</dbReference>
<evidence type="ECO:0000256" key="9">
    <source>
        <dbReference type="SAM" id="SignalP"/>
    </source>
</evidence>
<evidence type="ECO:0000256" key="6">
    <source>
        <dbReference type="ARBA" id="ARBA00023295"/>
    </source>
</evidence>
<evidence type="ECO:0000256" key="8">
    <source>
        <dbReference type="RuleBase" id="RU004336"/>
    </source>
</evidence>
<feature type="chain" id="PRO_5035916384" description="glucan endo-1,3-beta-D-glucosidase" evidence="9">
    <location>
        <begin position="26"/>
        <end position="435"/>
    </location>
</feature>
<dbReference type="PANTHER" id="PTHR32227">
    <property type="entry name" value="GLUCAN ENDO-1,3-BETA-GLUCOSIDASE BG1-RELATED-RELATED"/>
    <property type="match status" value="1"/>
</dbReference>
<evidence type="ECO:0000256" key="7">
    <source>
        <dbReference type="RuleBase" id="RU004335"/>
    </source>
</evidence>
<comment type="similarity">
    <text evidence="2 7">Belongs to the glycosyl hydrolase 17 family.</text>
</comment>
<dbReference type="Gene3D" id="3.20.20.80">
    <property type="entry name" value="Glycosidases"/>
    <property type="match status" value="1"/>
</dbReference>
<evidence type="ECO:0000256" key="5">
    <source>
        <dbReference type="ARBA" id="ARBA00022801"/>
    </source>
</evidence>
<evidence type="ECO:0000313" key="11">
    <source>
        <dbReference type="Proteomes" id="UP000825935"/>
    </source>
</evidence>
<accession>A0A8T2QSV4</accession>
<keyword evidence="6 8" id="KW-0326">Glycosidase</keyword>
<dbReference type="InterPro" id="IPR017853">
    <property type="entry name" value="GH"/>
</dbReference>
<dbReference type="InterPro" id="IPR000490">
    <property type="entry name" value="Glyco_hydro_17"/>
</dbReference>
<sequence>MDAPRLLCLFIFPVHFLLLIIAAIAGTTNPVEEYGRYSYLYGSNGFMDEDGVLGVASMASANSTIGVNYGMVADNLPPPQKAMELLKSLGISKVKLYSANSSTLQAFAKSGVSFIVGIGNEDLHSLSDSRSARAWVETHIIPYLSTIHISAIAVGNEILTINDSRLVQDLLPAMLSLHSALAEALPASYPRIAISTPHSLGILSSSYPPSAARFDPSAINSLLHPLALFLSQTQSPFMINAYPFFSYKYSPTTISLPYTLFLDNPGVKDMNSGLVYYNMLDAQVDAVYYALEAMGFPNIKVIVTETGWPSKGDASEPGATKENAQLYNANLMKHLARHRGTPKKPGIPLEAYIFALFNEDSKPGPESERHYGLFKPDGTEAYDLGLRHDNPSQLASHNTFISFSSDCACPCLTTLISRILLSISLYALLTVSILV</sequence>
<dbReference type="EC" id="3.2.1.39" evidence="3"/>
<keyword evidence="4 9" id="KW-0732">Signal</keyword>
<dbReference type="Proteomes" id="UP000825935">
    <property type="component" value="Chromosome 32"/>
</dbReference>
<dbReference type="AlphaFoldDB" id="A0A8T2QSV4"/>
<dbReference type="InterPro" id="IPR044965">
    <property type="entry name" value="Glyco_hydro_17_plant"/>
</dbReference>
<proteinExistence type="inferred from homology"/>
<comment type="caution">
    <text evidence="10">The sequence shown here is derived from an EMBL/GenBank/DDBJ whole genome shotgun (WGS) entry which is preliminary data.</text>
</comment>
<dbReference type="OMA" id="WVETHII"/>
<gene>
    <name evidence="10" type="ORF">KP509_32G018300</name>
</gene>
<dbReference type="GO" id="GO:0005975">
    <property type="term" value="P:carbohydrate metabolic process"/>
    <property type="evidence" value="ECO:0007669"/>
    <property type="project" value="InterPro"/>
</dbReference>
<evidence type="ECO:0000313" key="10">
    <source>
        <dbReference type="EMBL" id="KAH7286690.1"/>
    </source>
</evidence>
<dbReference type="GO" id="GO:0042973">
    <property type="term" value="F:glucan endo-1,3-beta-D-glucosidase activity"/>
    <property type="evidence" value="ECO:0007669"/>
    <property type="project" value="UniProtKB-EC"/>
</dbReference>
<dbReference type="SUPFAM" id="SSF51445">
    <property type="entry name" value="(Trans)glycosidases"/>
    <property type="match status" value="1"/>
</dbReference>
<organism evidence="10 11">
    <name type="scientific">Ceratopteris richardii</name>
    <name type="common">Triangle waterfern</name>
    <dbReference type="NCBI Taxonomy" id="49495"/>
    <lineage>
        <taxon>Eukaryota</taxon>
        <taxon>Viridiplantae</taxon>
        <taxon>Streptophyta</taxon>
        <taxon>Embryophyta</taxon>
        <taxon>Tracheophyta</taxon>
        <taxon>Polypodiopsida</taxon>
        <taxon>Polypodiidae</taxon>
        <taxon>Polypodiales</taxon>
        <taxon>Pteridineae</taxon>
        <taxon>Pteridaceae</taxon>
        <taxon>Parkerioideae</taxon>
        <taxon>Ceratopteris</taxon>
    </lineage>
</organism>
<dbReference type="OrthoDB" id="941679at2759"/>
<dbReference type="Pfam" id="PF00332">
    <property type="entry name" value="Glyco_hydro_17"/>
    <property type="match status" value="1"/>
</dbReference>
<evidence type="ECO:0000256" key="3">
    <source>
        <dbReference type="ARBA" id="ARBA00012780"/>
    </source>
</evidence>
<reference evidence="10" key="1">
    <citation type="submission" date="2021-08" db="EMBL/GenBank/DDBJ databases">
        <title>WGS assembly of Ceratopteris richardii.</title>
        <authorList>
            <person name="Marchant D.B."/>
            <person name="Chen G."/>
            <person name="Jenkins J."/>
            <person name="Shu S."/>
            <person name="Leebens-Mack J."/>
            <person name="Grimwood J."/>
            <person name="Schmutz J."/>
            <person name="Soltis P."/>
            <person name="Soltis D."/>
            <person name="Chen Z.-H."/>
        </authorList>
    </citation>
    <scope>NUCLEOTIDE SEQUENCE</scope>
    <source>
        <strain evidence="10">Whitten #5841</strain>
        <tissue evidence="10">Leaf</tissue>
    </source>
</reference>
<evidence type="ECO:0000256" key="1">
    <source>
        <dbReference type="ARBA" id="ARBA00000382"/>
    </source>
</evidence>
<keyword evidence="5 8" id="KW-0378">Hydrolase</keyword>
<evidence type="ECO:0000256" key="4">
    <source>
        <dbReference type="ARBA" id="ARBA00022729"/>
    </source>
</evidence>
<dbReference type="FunFam" id="3.20.20.80:FF:000005">
    <property type="entry name" value="Glucan endo-1,3-beta-glucosidase 14"/>
    <property type="match status" value="1"/>
</dbReference>
<protein>
    <recommendedName>
        <fullName evidence="3">glucan endo-1,3-beta-D-glucosidase</fullName>
        <ecNumber evidence="3">3.2.1.39</ecNumber>
    </recommendedName>
</protein>
<feature type="signal peptide" evidence="9">
    <location>
        <begin position="1"/>
        <end position="25"/>
    </location>
</feature>
<dbReference type="PROSITE" id="PS00587">
    <property type="entry name" value="GLYCOSYL_HYDROL_F17"/>
    <property type="match status" value="1"/>
</dbReference>